<dbReference type="PANTHER" id="PTHR31633">
    <property type="entry name" value="H/ACA RIBONUCLEOPROTEIN COMPLEX NON-CORE SUBUNIT NAF1"/>
    <property type="match status" value="1"/>
</dbReference>
<dbReference type="InterPro" id="IPR038664">
    <property type="entry name" value="Gar1/Naf1_Cbf5-bd_sf"/>
</dbReference>
<keyword evidence="7" id="KW-0694">RNA-binding</keyword>
<dbReference type="Pfam" id="PF04410">
    <property type="entry name" value="Gar1"/>
    <property type="match status" value="1"/>
</dbReference>
<dbReference type="GO" id="GO:0022618">
    <property type="term" value="P:protein-RNA complex assembly"/>
    <property type="evidence" value="ECO:0007669"/>
    <property type="project" value="UniProtKB-ARBA"/>
</dbReference>
<evidence type="ECO:0000256" key="7">
    <source>
        <dbReference type="ARBA" id="ARBA00022884"/>
    </source>
</evidence>
<keyword evidence="5" id="KW-0698">rRNA processing</keyword>
<dbReference type="SUPFAM" id="SSF50447">
    <property type="entry name" value="Translation proteins"/>
    <property type="match status" value="1"/>
</dbReference>
<keyword evidence="8" id="KW-0539">Nucleus</keyword>
<protein>
    <recommendedName>
        <fullName evidence="3">H/ACA ribonucleoprotein complex non-core subunit NAF1</fullName>
    </recommendedName>
</protein>
<comment type="subcellular location">
    <subcellularLocation>
        <location evidence="1">Nucleus</location>
    </subcellularLocation>
</comment>
<accession>A0ABD0K4Z2</accession>
<dbReference type="EMBL" id="JACVVK020000247">
    <property type="protein sequence ID" value="KAK7482299.1"/>
    <property type="molecule type" value="Genomic_DNA"/>
</dbReference>
<evidence type="ECO:0000313" key="10">
    <source>
        <dbReference type="EMBL" id="KAK7482299.1"/>
    </source>
</evidence>
<dbReference type="Gene3D" id="2.40.10.230">
    <property type="entry name" value="Probable tRNA pseudouridine synthase domain"/>
    <property type="match status" value="1"/>
</dbReference>
<feature type="region of interest" description="Disordered" evidence="9">
    <location>
        <begin position="683"/>
        <end position="723"/>
    </location>
</feature>
<organism evidence="10 11">
    <name type="scientific">Batillaria attramentaria</name>
    <dbReference type="NCBI Taxonomy" id="370345"/>
    <lineage>
        <taxon>Eukaryota</taxon>
        <taxon>Metazoa</taxon>
        <taxon>Spiralia</taxon>
        <taxon>Lophotrochozoa</taxon>
        <taxon>Mollusca</taxon>
        <taxon>Gastropoda</taxon>
        <taxon>Caenogastropoda</taxon>
        <taxon>Sorbeoconcha</taxon>
        <taxon>Cerithioidea</taxon>
        <taxon>Batillariidae</taxon>
        <taxon>Batillaria</taxon>
    </lineage>
</organism>
<feature type="compositionally biased region" description="Pro residues" evidence="9">
    <location>
        <begin position="570"/>
        <end position="589"/>
    </location>
</feature>
<name>A0ABD0K4Z2_9CAEN</name>
<dbReference type="GO" id="GO:0005634">
    <property type="term" value="C:nucleus"/>
    <property type="evidence" value="ECO:0007669"/>
    <property type="project" value="UniProtKB-SubCell"/>
</dbReference>
<dbReference type="GO" id="GO:0006364">
    <property type="term" value="P:rRNA processing"/>
    <property type="evidence" value="ECO:0007669"/>
    <property type="project" value="UniProtKB-KW"/>
</dbReference>
<feature type="compositionally biased region" description="Polar residues" evidence="9">
    <location>
        <begin position="126"/>
        <end position="140"/>
    </location>
</feature>
<evidence type="ECO:0000256" key="5">
    <source>
        <dbReference type="ARBA" id="ARBA00022552"/>
    </source>
</evidence>
<feature type="compositionally biased region" description="Gly residues" evidence="9">
    <location>
        <begin position="478"/>
        <end position="487"/>
    </location>
</feature>
<feature type="compositionally biased region" description="Pro residues" evidence="9">
    <location>
        <begin position="632"/>
        <end position="644"/>
    </location>
</feature>
<keyword evidence="11" id="KW-1185">Reference proteome</keyword>
<reference evidence="10 11" key="1">
    <citation type="journal article" date="2023" name="Sci. Data">
        <title>Genome assembly of the Korean intertidal mud-creeper Batillaria attramentaria.</title>
        <authorList>
            <person name="Patra A.K."/>
            <person name="Ho P.T."/>
            <person name="Jun S."/>
            <person name="Lee S.J."/>
            <person name="Kim Y."/>
            <person name="Won Y.J."/>
        </authorList>
    </citation>
    <scope>NUCLEOTIDE SEQUENCE [LARGE SCALE GENOMIC DNA]</scope>
    <source>
        <strain evidence="10">Wonlab-2016</strain>
    </source>
</reference>
<feature type="compositionally biased region" description="Basic residues" evidence="9">
    <location>
        <begin position="420"/>
        <end position="430"/>
    </location>
</feature>
<evidence type="ECO:0000256" key="1">
    <source>
        <dbReference type="ARBA" id="ARBA00004123"/>
    </source>
</evidence>
<dbReference type="InterPro" id="IPR040309">
    <property type="entry name" value="Naf1"/>
</dbReference>
<dbReference type="FunFam" id="2.40.10.230:FF:000002">
    <property type="entry name" value="H/ACA ribonucleoprotein complex non-core subunit NAF1"/>
    <property type="match status" value="1"/>
</dbReference>
<comment type="caution">
    <text evidence="10">The sequence shown here is derived from an EMBL/GenBank/DDBJ whole genome shotgun (WGS) entry which is preliminary data.</text>
</comment>
<keyword evidence="4" id="KW-0690">Ribosome biogenesis</keyword>
<evidence type="ECO:0000313" key="11">
    <source>
        <dbReference type="Proteomes" id="UP001519460"/>
    </source>
</evidence>
<feature type="region of interest" description="Disordered" evidence="9">
    <location>
        <begin position="117"/>
        <end position="140"/>
    </location>
</feature>
<dbReference type="InterPro" id="IPR009000">
    <property type="entry name" value="Transl_B-barrel_sf"/>
</dbReference>
<comment type="similarity">
    <text evidence="2">Belongs to the NAF1 family.</text>
</comment>
<feature type="compositionally biased region" description="Polar residues" evidence="9">
    <location>
        <begin position="687"/>
        <end position="719"/>
    </location>
</feature>
<feature type="region of interest" description="Disordered" evidence="9">
    <location>
        <begin position="182"/>
        <end position="251"/>
    </location>
</feature>
<dbReference type="InterPro" id="IPR007504">
    <property type="entry name" value="H/ACA_rnp_Gar1/Naf1"/>
</dbReference>
<feature type="compositionally biased region" description="Acidic residues" evidence="9">
    <location>
        <begin position="214"/>
        <end position="226"/>
    </location>
</feature>
<keyword evidence="6" id="KW-0597">Phosphoprotein</keyword>
<dbReference type="AlphaFoldDB" id="A0ABD0K4Z2"/>
<evidence type="ECO:0000256" key="9">
    <source>
        <dbReference type="SAM" id="MobiDB-lite"/>
    </source>
</evidence>
<evidence type="ECO:0000256" key="6">
    <source>
        <dbReference type="ARBA" id="ARBA00022553"/>
    </source>
</evidence>
<feature type="region of interest" description="Disordered" evidence="9">
    <location>
        <begin position="395"/>
        <end position="654"/>
    </location>
</feature>
<evidence type="ECO:0000256" key="4">
    <source>
        <dbReference type="ARBA" id="ARBA00022517"/>
    </source>
</evidence>
<proteinExistence type="inferred from homology"/>
<evidence type="ECO:0000256" key="3">
    <source>
        <dbReference type="ARBA" id="ARBA00021438"/>
    </source>
</evidence>
<evidence type="ECO:0000256" key="2">
    <source>
        <dbReference type="ARBA" id="ARBA00009801"/>
    </source>
</evidence>
<gene>
    <name evidence="10" type="ORF">BaRGS_00026427</name>
</gene>
<feature type="compositionally biased region" description="Basic and acidic residues" evidence="9">
    <location>
        <begin position="227"/>
        <end position="244"/>
    </location>
</feature>
<evidence type="ECO:0000256" key="8">
    <source>
        <dbReference type="ARBA" id="ARBA00023242"/>
    </source>
</evidence>
<dbReference type="PANTHER" id="PTHR31633:SF1">
    <property type="entry name" value="H_ACA RIBONUCLEOPROTEIN COMPLEX NON-CORE SUBUNIT NAF1"/>
    <property type="match status" value="1"/>
</dbReference>
<dbReference type="Proteomes" id="UP001519460">
    <property type="component" value="Unassembled WGS sequence"/>
</dbReference>
<sequence>MSEEKASITAGKTSMFSIANIRSSIFAKLESTFSSAEDEMKTSAANVNCADNNKAASCSGENGLHDKNQINNISSVTSTGSENIVIKTELQDDGYPSQGGPVCISNTSEEEAMNCEDISGGSGSSLHSHQTSTKPSTSGNITIRTAVEDSAHPFQGDLMGSSTDFSQLVAKNSEEVIVKQEKPYSFSENGNEETDEGISVTRVEYRIADSYGGDAEDESSDSADSSESDKEGFLEEGNRVRASDPEEDEELFGLRRPKKKNCHGFDDLRTPGEVLPEELPPLEELTIDISEDTELQEIGVVDSIVGILVVIRSTVEHSPLQDDTVFFLEDRKPLGQVFEVMGQVRMPFYSVRFNSEDDVVEKGVEVGKRVFFAPTLPEITHYVFVAQLKKLKGSDASWENNNEPPPAHLEYSDDEQERRAKAKAKSRNRKKGDGDQAGSSSDDDCVSGTEGKKSKRHSKNYTDEEMGGRGRGRRGRSGRGSGRGGGQFQPADQSSGRWPPSDWTSKRFGTQGRPPHFDWDQPGNTGPTLPGFAPAGPQFGQNSRGPQPWLPGGPGSVVLRTPRFPSTQFGPPPSRPSPWGPPPPPPFMPPVSAGNAAPGSYSSHLPFFPSLPTPSPATVATGTNPPVFNRNFPPPPPLFNPNIPPTSYAMPMPNAPPQNSFSTVPSMNSVFASQPGFSAGLWGSGSQGSPFGVNTPNGASVNTYTSPGYSSPEQHSPASASQVNVVTQNTVTSTASAGSKKPVLDTRFIQNSGQ</sequence>
<dbReference type="GO" id="GO:0043489">
    <property type="term" value="P:RNA stabilization"/>
    <property type="evidence" value="ECO:0007669"/>
    <property type="project" value="UniProtKB-ARBA"/>
</dbReference>
<dbReference type="GO" id="GO:0003723">
    <property type="term" value="F:RNA binding"/>
    <property type="evidence" value="ECO:0007669"/>
    <property type="project" value="UniProtKB-KW"/>
</dbReference>